<dbReference type="EMBL" id="UYJE01003765">
    <property type="protein sequence ID" value="VDI22285.1"/>
    <property type="molecule type" value="Genomic_DNA"/>
</dbReference>
<dbReference type="Pfam" id="PF00059">
    <property type="entry name" value="Lectin_C"/>
    <property type="match status" value="3"/>
</dbReference>
<dbReference type="GO" id="GO:0032259">
    <property type="term" value="P:methylation"/>
    <property type="evidence" value="ECO:0007669"/>
    <property type="project" value="UniProtKB-KW"/>
</dbReference>
<dbReference type="PROSITE" id="PS51011">
    <property type="entry name" value="ARID"/>
    <property type="match status" value="1"/>
</dbReference>
<evidence type="ECO:0000256" key="12">
    <source>
        <dbReference type="ARBA" id="ARBA00023004"/>
    </source>
</evidence>
<keyword evidence="8" id="KW-0862">Zinc</keyword>
<keyword evidence="14" id="KW-0539">Nucleus</keyword>
<feature type="domain" description="C-type lectin" evidence="17">
    <location>
        <begin position="411"/>
        <end position="538"/>
    </location>
</feature>
<dbReference type="PROSITE" id="PS51183">
    <property type="entry name" value="JMJN"/>
    <property type="match status" value="1"/>
</dbReference>
<dbReference type="Pfam" id="PF01388">
    <property type="entry name" value="ARID"/>
    <property type="match status" value="1"/>
</dbReference>
<feature type="domain" description="C-type lectin" evidence="17">
    <location>
        <begin position="561"/>
        <end position="620"/>
    </location>
</feature>
<evidence type="ECO:0000256" key="13">
    <source>
        <dbReference type="ARBA" id="ARBA00023157"/>
    </source>
</evidence>
<dbReference type="InterPro" id="IPR003349">
    <property type="entry name" value="JmjN"/>
</dbReference>
<dbReference type="InterPro" id="IPR011011">
    <property type="entry name" value="Znf_FYVE_PHD"/>
</dbReference>
<dbReference type="PROSITE" id="PS50041">
    <property type="entry name" value="C_TYPE_LECTIN_2"/>
    <property type="match status" value="3"/>
</dbReference>
<keyword evidence="10" id="KW-0223">Dioxygenase</keyword>
<dbReference type="Proteomes" id="UP000596742">
    <property type="component" value="Unassembled WGS sequence"/>
</dbReference>
<dbReference type="Pfam" id="PF02375">
    <property type="entry name" value="JmjN"/>
    <property type="match status" value="1"/>
</dbReference>
<dbReference type="InterPro" id="IPR016186">
    <property type="entry name" value="C-type_lectin-like/link_sf"/>
</dbReference>
<dbReference type="FunFam" id="1.10.150.60:FF:000001">
    <property type="entry name" value="Putative lysine-specific demethylase 5b"/>
    <property type="match status" value="1"/>
</dbReference>
<dbReference type="SUPFAM" id="SSF57903">
    <property type="entry name" value="FYVE/PHD zinc finger"/>
    <property type="match status" value="1"/>
</dbReference>
<comment type="caution">
    <text evidence="20">The sequence shown here is derived from an EMBL/GenBank/DDBJ whole genome shotgun (WGS) entry which is preliminary data.</text>
</comment>
<organism evidence="20 21">
    <name type="scientific">Mytilus galloprovincialis</name>
    <name type="common">Mediterranean mussel</name>
    <dbReference type="NCBI Taxonomy" id="29158"/>
    <lineage>
        <taxon>Eukaryota</taxon>
        <taxon>Metazoa</taxon>
        <taxon>Spiralia</taxon>
        <taxon>Lophotrochozoa</taxon>
        <taxon>Mollusca</taxon>
        <taxon>Bivalvia</taxon>
        <taxon>Autobranchia</taxon>
        <taxon>Pteriomorphia</taxon>
        <taxon>Mytilida</taxon>
        <taxon>Mytiloidea</taxon>
        <taxon>Mytilidae</taxon>
        <taxon>Mytilinae</taxon>
        <taxon>Mytilus</taxon>
    </lineage>
</organism>
<dbReference type="AlphaFoldDB" id="A0A8B6DN68"/>
<evidence type="ECO:0000256" key="4">
    <source>
        <dbReference type="ARBA" id="ARBA00012902"/>
    </source>
</evidence>
<evidence type="ECO:0000256" key="16">
    <source>
        <dbReference type="SAM" id="MobiDB-lite"/>
    </source>
</evidence>
<dbReference type="GO" id="GO:0008270">
    <property type="term" value="F:zinc ion binding"/>
    <property type="evidence" value="ECO:0007669"/>
    <property type="project" value="UniProtKB-KW"/>
</dbReference>
<dbReference type="InterPro" id="IPR001304">
    <property type="entry name" value="C-type_lectin-like"/>
</dbReference>
<feature type="domain" description="C-type lectin" evidence="17">
    <location>
        <begin position="330"/>
        <end position="380"/>
    </location>
</feature>
<evidence type="ECO:0000259" key="18">
    <source>
        <dbReference type="PROSITE" id="PS51011"/>
    </source>
</evidence>
<dbReference type="PROSITE" id="PS00615">
    <property type="entry name" value="C_TYPE_LECTIN_1"/>
    <property type="match status" value="2"/>
</dbReference>
<feature type="non-terminal residue" evidence="20">
    <location>
        <position position="1"/>
    </location>
</feature>
<comment type="catalytic activity">
    <reaction evidence="15">
        <text>N(6),N(6),N(6)-trimethyl-L-lysyl(4)-[histone H3] + 3 2-oxoglutarate + 3 O2 = L-lysyl(4)-[histone H3] + 3 formaldehyde + 3 succinate + 3 CO2</text>
        <dbReference type="Rhea" id="RHEA:60208"/>
        <dbReference type="Rhea" id="RHEA-COMP:15537"/>
        <dbReference type="Rhea" id="RHEA-COMP:15547"/>
        <dbReference type="ChEBI" id="CHEBI:15379"/>
        <dbReference type="ChEBI" id="CHEBI:16526"/>
        <dbReference type="ChEBI" id="CHEBI:16810"/>
        <dbReference type="ChEBI" id="CHEBI:16842"/>
        <dbReference type="ChEBI" id="CHEBI:29969"/>
        <dbReference type="ChEBI" id="CHEBI:30031"/>
        <dbReference type="ChEBI" id="CHEBI:61961"/>
        <dbReference type="EC" id="1.14.11.67"/>
    </reaction>
</comment>
<dbReference type="InterPro" id="IPR050111">
    <property type="entry name" value="C-type_lectin/snaclec_domain"/>
</dbReference>
<keyword evidence="9" id="KW-0156">Chromatin regulator</keyword>
<dbReference type="GO" id="GO:0034647">
    <property type="term" value="F:histone H3K4me/H3K4me2/H3K4me3 demethylase activity"/>
    <property type="evidence" value="ECO:0007669"/>
    <property type="project" value="UniProtKB-EC"/>
</dbReference>
<evidence type="ECO:0000256" key="11">
    <source>
        <dbReference type="ARBA" id="ARBA00023002"/>
    </source>
</evidence>
<sequence>MVDNSFQSFRRPPEAPVFTPTEEEFADPLGYIAKIRPIAEKIGLCKIKPPPDWQPPFAVDVEKFTFTPRIQRLNELDATSRMKLNFLDQLAKFWELQGCSLKIPHVDRKLVDLYTLYKLVEEEGGMDQINRERRWSRIATRMHYPSKQVGTTLRAHYEKILYPFYVFKKGDIFDSEKYKKEDEIKEEDDEEDDEYKPGGQDYKSHGIAAKTAAGGFRRKSKKERMIKEEVQQDCQFSQFSTDNPDEELDIDYNVNSELKKLQFYGAGPKAAVPGQDEKPKLPKNKMKMRDKFVDPTAYTGIDFYLCHMCKRGDGDEYMLLCDGCDDAFHTWSDGSVLDFESWNGNEPNDAFGGERCAGLLSSNGNWNDDNCNQQIGFICKKSVGSVGPVTPAPPQLISGGCSVNGFVPEPYGNKCFYANNNTTPTDWNSAVQFCRKFGTGYDIAAVNNEIEQAFLTSLIQGFTTNLWIGLNNLRHGNRFNWQDNSAFFYSNWNAGEPNGNSQRGRGRTEDCVEMYVKSVIAGSWNDQRCNTPRNILCQGPKAVGQATLSPRKNCRAGYVSHGTSCYKFVKTPVQSWQLAENLCQGDGGVLASINSNYENSFIESQMGPNFDYWIGLQFDQ</sequence>
<dbReference type="SMART" id="SM01014">
    <property type="entry name" value="ARID"/>
    <property type="match status" value="1"/>
</dbReference>
<feature type="domain" description="ARID" evidence="18">
    <location>
        <begin position="80"/>
        <end position="169"/>
    </location>
</feature>
<evidence type="ECO:0000256" key="15">
    <source>
        <dbReference type="ARBA" id="ARBA00048734"/>
    </source>
</evidence>
<evidence type="ECO:0000259" key="17">
    <source>
        <dbReference type="PROSITE" id="PS50041"/>
    </source>
</evidence>
<evidence type="ECO:0000259" key="19">
    <source>
        <dbReference type="PROSITE" id="PS51183"/>
    </source>
</evidence>
<accession>A0A8B6DN68</accession>
<protein>
    <recommendedName>
        <fullName evidence="4">[histone H3]-trimethyl-L-lysine(4) demethylase</fullName>
        <ecNumber evidence="4">1.14.11.67</ecNumber>
    </recommendedName>
</protein>
<evidence type="ECO:0000256" key="2">
    <source>
        <dbReference type="ARBA" id="ARBA00004123"/>
    </source>
</evidence>
<dbReference type="SUPFAM" id="SSF46774">
    <property type="entry name" value="ARID-like"/>
    <property type="match status" value="1"/>
</dbReference>
<keyword evidence="11 20" id="KW-0560">Oxidoreductase</keyword>
<keyword evidence="20" id="KW-0808">Transferase</keyword>
<evidence type="ECO:0000256" key="8">
    <source>
        <dbReference type="ARBA" id="ARBA00022833"/>
    </source>
</evidence>
<dbReference type="InterPro" id="IPR016187">
    <property type="entry name" value="CTDL_fold"/>
</dbReference>
<feature type="compositionally biased region" description="Acidic residues" evidence="16">
    <location>
        <begin position="184"/>
        <end position="194"/>
    </location>
</feature>
<keyword evidence="20" id="KW-0489">Methyltransferase</keyword>
<evidence type="ECO:0000256" key="9">
    <source>
        <dbReference type="ARBA" id="ARBA00022853"/>
    </source>
</evidence>
<keyword evidence="7" id="KW-0863">Zinc-finger</keyword>
<dbReference type="InterPro" id="IPR001606">
    <property type="entry name" value="ARID_dom"/>
</dbReference>
<keyword evidence="13" id="KW-1015">Disulfide bond</keyword>
<comment type="subcellular location">
    <subcellularLocation>
        <location evidence="2">Nucleus</location>
    </subcellularLocation>
</comment>
<comment type="similarity">
    <text evidence="3">Belongs to the JARID1 histone demethylase family.</text>
</comment>
<dbReference type="OrthoDB" id="1678912at2759"/>
<feature type="domain" description="JmjN" evidence="19">
    <location>
        <begin position="15"/>
        <end position="56"/>
    </location>
</feature>
<dbReference type="SMART" id="SM00545">
    <property type="entry name" value="JmjN"/>
    <property type="match status" value="1"/>
</dbReference>
<keyword evidence="5" id="KW-0479">Metal-binding</keyword>
<proteinExistence type="inferred from homology"/>
<evidence type="ECO:0000256" key="7">
    <source>
        <dbReference type="ARBA" id="ARBA00022771"/>
    </source>
</evidence>
<dbReference type="EC" id="1.14.11.67" evidence="4"/>
<dbReference type="InterPro" id="IPR018378">
    <property type="entry name" value="C-type_lectin_CS"/>
</dbReference>
<comment type="cofactor">
    <cofactor evidence="1">
        <name>Fe(2+)</name>
        <dbReference type="ChEBI" id="CHEBI:29033"/>
    </cofactor>
</comment>
<evidence type="ECO:0000256" key="6">
    <source>
        <dbReference type="ARBA" id="ARBA00022737"/>
    </source>
</evidence>
<dbReference type="PANTHER" id="PTHR22803">
    <property type="entry name" value="MANNOSE, PHOSPHOLIPASE, LECTIN RECEPTOR RELATED"/>
    <property type="match status" value="1"/>
</dbReference>
<dbReference type="Gene3D" id="1.10.150.60">
    <property type="entry name" value="ARID DNA-binding domain"/>
    <property type="match status" value="1"/>
</dbReference>
<evidence type="ECO:0000313" key="20">
    <source>
        <dbReference type="EMBL" id="VDI22285.1"/>
    </source>
</evidence>
<name>A0A8B6DN68_MYTGA</name>
<reference evidence="20" key="1">
    <citation type="submission" date="2018-11" db="EMBL/GenBank/DDBJ databases">
        <authorList>
            <person name="Alioto T."/>
            <person name="Alioto T."/>
        </authorList>
    </citation>
    <scope>NUCLEOTIDE SEQUENCE</scope>
</reference>
<keyword evidence="6" id="KW-0677">Repeat</keyword>
<evidence type="ECO:0000256" key="5">
    <source>
        <dbReference type="ARBA" id="ARBA00022723"/>
    </source>
</evidence>
<gene>
    <name evidence="20" type="ORF">MGAL_10B014462</name>
</gene>
<feature type="region of interest" description="Disordered" evidence="16">
    <location>
        <begin position="179"/>
        <end position="207"/>
    </location>
</feature>
<dbReference type="Gene3D" id="3.10.100.10">
    <property type="entry name" value="Mannose-Binding Protein A, subunit A"/>
    <property type="match status" value="3"/>
</dbReference>
<evidence type="ECO:0000256" key="3">
    <source>
        <dbReference type="ARBA" id="ARBA00006801"/>
    </source>
</evidence>
<keyword evidence="12" id="KW-0408">Iron</keyword>
<dbReference type="CDD" id="cd16864">
    <property type="entry name" value="ARID_JARID"/>
    <property type="match status" value="1"/>
</dbReference>
<evidence type="ECO:0000313" key="21">
    <source>
        <dbReference type="Proteomes" id="UP000596742"/>
    </source>
</evidence>
<evidence type="ECO:0000256" key="14">
    <source>
        <dbReference type="ARBA" id="ARBA00023242"/>
    </source>
</evidence>
<dbReference type="SMART" id="SM00034">
    <property type="entry name" value="CLECT"/>
    <property type="match status" value="2"/>
</dbReference>
<dbReference type="InterPro" id="IPR036431">
    <property type="entry name" value="ARID_dom_sf"/>
</dbReference>
<evidence type="ECO:0000256" key="1">
    <source>
        <dbReference type="ARBA" id="ARBA00001954"/>
    </source>
</evidence>
<dbReference type="GO" id="GO:0008168">
    <property type="term" value="F:methyltransferase activity"/>
    <property type="evidence" value="ECO:0007669"/>
    <property type="project" value="UniProtKB-KW"/>
</dbReference>
<dbReference type="SUPFAM" id="SSF56436">
    <property type="entry name" value="C-type lectin-like"/>
    <property type="match status" value="3"/>
</dbReference>
<dbReference type="GO" id="GO:0003677">
    <property type="term" value="F:DNA binding"/>
    <property type="evidence" value="ECO:0007669"/>
    <property type="project" value="InterPro"/>
</dbReference>
<keyword evidence="21" id="KW-1185">Reference proteome</keyword>
<dbReference type="CDD" id="cd00037">
    <property type="entry name" value="CLECT"/>
    <property type="match status" value="2"/>
</dbReference>
<evidence type="ECO:0000256" key="10">
    <source>
        <dbReference type="ARBA" id="ARBA00022964"/>
    </source>
</evidence>
<dbReference type="GO" id="GO:0005634">
    <property type="term" value="C:nucleus"/>
    <property type="evidence" value="ECO:0007669"/>
    <property type="project" value="UniProtKB-SubCell"/>
</dbReference>
<dbReference type="SMART" id="SM00501">
    <property type="entry name" value="BRIGHT"/>
    <property type="match status" value="1"/>
</dbReference>